<dbReference type="PROSITE" id="PS50011">
    <property type="entry name" value="PROTEIN_KINASE_DOM"/>
    <property type="match status" value="1"/>
</dbReference>
<feature type="transmembrane region" description="Helical" evidence="18">
    <location>
        <begin position="325"/>
        <end position="351"/>
    </location>
</feature>
<dbReference type="Gene3D" id="1.10.510.10">
    <property type="entry name" value="Transferase(Phosphotransferase) domain 1"/>
    <property type="match status" value="2"/>
</dbReference>
<dbReference type="GO" id="GO:0007169">
    <property type="term" value="P:cell surface receptor protein tyrosine kinase signaling pathway"/>
    <property type="evidence" value="ECO:0007669"/>
    <property type="project" value="TreeGrafter"/>
</dbReference>
<sequence length="989" mass="110835">MSLTTITVLFTAIVTDSIFTVSGNKQFLSYPSDNISIQKGRNLDLIWKYKLPPNQDPEEMSFGICTRRGGIINKRLVNIKATDEVRVSSQGRFTYKGRLSNSGYVQITLHKVTLDDARLYGIQIFIKMSRVDYFVPLTDYFRLSVYELPRITHITKNITVNEGTLVKLTCRSLGHPKPTITWYRHSHSMKESENLSLNVGLDSQGMYVCKAVNRYGSDQREVIIAVKTDVEENTTKPTTITTPSKKVSTGSDFFNDTTSKSVTRTTLKSVTRPVSKNVTHGTSKSLTRVLSKSVTRAASKSSTHLVSKNVTLAVSKNITAKSPQLLIYIIILGVVTAVAAFVIAMVTVKLCTRKKRKRKVKSKRISSIQKSMKDEDESTEQNDTDECDPTSFPVSLDVIEGVSHFRQFELPCIIHHSLTPGMISFGHTTERQPSLPHVGMSRDMTSSADDGENKIHLYEDIESMGSRVTHQAAVGENVQKKTRRLKPSDEPSKDASDIMATCSGMAKGISNSHSFSAKDISDNSGYWDKAKLSRKRLPQPTPSEDESRLYSKLWGRQTVTECEKISKDISGNSGYWDKAKMARMCSPQATPSEDESRIYSKLYRKQIVTECEIPPANVKLLMRIGSGSFGQVWKGSICGKAVAVKMLNADASPLDKKDLLSELEVMKSLKTHPNVVKLKGCITTSAVKCNGATFYPPMVFLELVPYGDLLGYLRKGRGEDDTYYNSREIKSPKVIDAKQLFSFSLDVARGMDFLSENKIVHRDLAARNVLVGDKLRCKITDFGMARVLNNQDIYTKRTNGLLPVKWMSLESLLYQKYTTKSDVWSFGVVLYEIFTLGGRPYADMRGIEVLEMIKSGKRLSKPPHICDKLLSSTLLFVLHLVSSWSFGVVLYEIFTLGGRPYADMRGIEVLEMIKSGKRLSKPPHICDKLYTLMLQCWSANPSRRPSFSSLSNNMAHLAKDTQKLVNLKEYNQHLYANISTLERPTVDDL</sequence>
<dbReference type="SUPFAM" id="SSF48726">
    <property type="entry name" value="Immunoglobulin"/>
    <property type="match status" value="1"/>
</dbReference>
<proteinExistence type="predicted"/>
<keyword evidence="23" id="KW-1185">Reference proteome</keyword>
<feature type="region of interest" description="Disordered" evidence="17">
    <location>
        <begin position="470"/>
        <end position="496"/>
    </location>
</feature>
<feature type="domain" description="Protein kinase" evidence="20">
    <location>
        <begin position="618"/>
        <end position="957"/>
    </location>
</feature>
<feature type="region of interest" description="Disordered" evidence="17">
    <location>
        <begin position="361"/>
        <end position="390"/>
    </location>
</feature>
<keyword evidence="3" id="KW-0808">Transferase</keyword>
<keyword evidence="7 16" id="KW-0067">ATP-binding</keyword>
<organism evidence="22 23">
    <name type="scientific">Exaiptasia diaphana</name>
    <name type="common">Tropical sea anemone</name>
    <name type="synonym">Aiptasia pulchella</name>
    <dbReference type="NCBI Taxonomy" id="2652724"/>
    <lineage>
        <taxon>Eukaryota</taxon>
        <taxon>Metazoa</taxon>
        <taxon>Cnidaria</taxon>
        <taxon>Anthozoa</taxon>
        <taxon>Hexacorallia</taxon>
        <taxon>Actiniaria</taxon>
        <taxon>Aiptasiidae</taxon>
        <taxon>Exaiptasia</taxon>
    </lineage>
</organism>
<feature type="compositionally biased region" description="Acidic residues" evidence="17">
    <location>
        <begin position="374"/>
        <end position="388"/>
    </location>
</feature>
<evidence type="ECO:0000313" key="23">
    <source>
        <dbReference type="Proteomes" id="UP000887567"/>
    </source>
</evidence>
<dbReference type="FunFam" id="1.10.510.10:FF:000554">
    <property type="entry name" value="Predicted protein"/>
    <property type="match status" value="1"/>
</dbReference>
<keyword evidence="19" id="KW-0732">Signal</keyword>
<evidence type="ECO:0000256" key="4">
    <source>
        <dbReference type="ARBA" id="ARBA00022692"/>
    </source>
</evidence>
<reference evidence="22" key="1">
    <citation type="submission" date="2022-11" db="UniProtKB">
        <authorList>
            <consortium name="EnsemblMetazoa"/>
        </authorList>
    </citation>
    <scope>IDENTIFICATION</scope>
</reference>
<evidence type="ECO:0000259" key="20">
    <source>
        <dbReference type="PROSITE" id="PS50011"/>
    </source>
</evidence>
<dbReference type="Gene3D" id="3.30.200.20">
    <property type="entry name" value="Phosphorylase Kinase, domain 1"/>
    <property type="match status" value="1"/>
</dbReference>
<evidence type="ECO:0000256" key="3">
    <source>
        <dbReference type="ARBA" id="ARBA00022679"/>
    </source>
</evidence>
<evidence type="ECO:0000256" key="7">
    <source>
        <dbReference type="ARBA" id="ARBA00022840"/>
    </source>
</evidence>
<comment type="subcellular location">
    <subcellularLocation>
        <location evidence="1">Membrane</location>
        <topology evidence="1">Single-pass membrane protein</topology>
    </subcellularLocation>
</comment>
<feature type="transmembrane region" description="Helical" evidence="18">
    <location>
        <begin position="869"/>
        <end position="891"/>
    </location>
</feature>
<evidence type="ECO:0000256" key="11">
    <source>
        <dbReference type="ARBA" id="ARBA00023157"/>
    </source>
</evidence>
<evidence type="ECO:0000256" key="12">
    <source>
        <dbReference type="ARBA" id="ARBA00023170"/>
    </source>
</evidence>
<dbReference type="KEGG" id="epa:110252556"/>
<evidence type="ECO:0000256" key="8">
    <source>
        <dbReference type="ARBA" id="ARBA00022989"/>
    </source>
</evidence>
<accession>A0A913YX13</accession>
<evidence type="ECO:0000256" key="14">
    <source>
        <dbReference type="ARBA" id="ARBA00023319"/>
    </source>
</evidence>
<evidence type="ECO:0000256" key="5">
    <source>
        <dbReference type="ARBA" id="ARBA00022741"/>
    </source>
</evidence>
<dbReference type="PROSITE" id="PS00109">
    <property type="entry name" value="PROTEIN_KINASE_TYR"/>
    <property type="match status" value="1"/>
</dbReference>
<dbReference type="GO" id="GO:0043235">
    <property type="term" value="C:receptor complex"/>
    <property type="evidence" value="ECO:0007669"/>
    <property type="project" value="TreeGrafter"/>
</dbReference>
<keyword evidence="13" id="KW-0325">Glycoprotein</keyword>
<evidence type="ECO:0000256" key="13">
    <source>
        <dbReference type="ARBA" id="ARBA00023180"/>
    </source>
</evidence>
<evidence type="ECO:0000313" key="22">
    <source>
        <dbReference type="EnsemblMetazoa" id="XP_028519027.1"/>
    </source>
</evidence>
<dbReference type="SMART" id="SM00408">
    <property type="entry name" value="IGc2"/>
    <property type="match status" value="1"/>
</dbReference>
<dbReference type="PROSITE" id="PS00107">
    <property type="entry name" value="PROTEIN_KINASE_ATP"/>
    <property type="match status" value="1"/>
</dbReference>
<dbReference type="GO" id="GO:0004714">
    <property type="term" value="F:transmembrane receptor protein tyrosine kinase activity"/>
    <property type="evidence" value="ECO:0007669"/>
    <property type="project" value="UniProtKB-EC"/>
</dbReference>
<keyword evidence="11" id="KW-1015">Disulfide bond</keyword>
<dbReference type="GO" id="GO:0005886">
    <property type="term" value="C:plasma membrane"/>
    <property type="evidence" value="ECO:0007669"/>
    <property type="project" value="TreeGrafter"/>
</dbReference>
<dbReference type="InterPro" id="IPR036179">
    <property type="entry name" value="Ig-like_dom_sf"/>
</dbReference>
<dbReference type="GeneID" id="110252556"/>
<dbReference type="InterPro" id="IPR017441">
    <property type="entry name" value="Protein_kinase_ATP_BS"/>
</dbReference>
<dbReference type="Pfam" id="PF07714">
    <property type="entry name" value="PK_Tyr_Ser-Thr"/>
    <property type="match status" value="2"/>
</dbReference>
<dbReference type="CDD" id="cd00192">
    <property type="entry name" value="PTKc"/>
    <property type="match status" value="1"/>
</dbReference>
<keyword evidence="12" id="KW-0675">Receptor</keyword>
<dbReference type="EC" id="2.7.10.1" evidence="2"/>
<dbReference type="InterPro" id="IPR001245">
    <property type="entry name" value="Ser-Thr/Tyr_kinase_cat_dom"/>
</dbReference>
<evidence type="ECO:0000256" key="15">
    <source>
        <dbReference type="ARBA" id="ARBA00051243"/>
    </source>
</evidence>
<dbReference type="RefSeq" id="XP_028519027.1">
    <property type="nucleotide sequence ID" value="XM_028663226.1"/>
</dbReference>
<protein>
    <recommendedName>
        <fullName evidence="2">receptor protein-tyrosine kinase</fullName>
        <ecNumber evidence="2">2.7.10.1</ecNumber>
    </recommendedName>
</protein>
<dbReference type="InterPro" id="IPR003598">
    <property type="entry name" value="Ig_sub2"/>
</dbReference>
<evidence type="ECO:0000256" key="17">
    <source>
        <dbReference type="SAM" id="MobiDB-lite"/>
    </source>
</evidence>
<comment type="catalytic activity">
    <reaction evidence="15">
        <text>L-tyrosyl-[protein] + ATP = O-phospho-L-tyrosyl-[protein] + ADP + H(+)</text>
        <dbReference type="Rhea" id="RHEA:10596"/>
        <dbReference type="Rhea" id="RHEA-COMP:10136"/>
        <dbReference type="Rhea" id="RHEA-COMP:20101"/>
        <dbReference type="ChEBI" id="CHEBI:15378"/>
        <dbReference type="ChEBI" id="CHEBI:30616"/>
        <dbReference type="ChEBI" id="CHEBI:46858"/>
        <dbReference type="ChEBI" id="CHEBI:61978"/>
        <dbReference type="ChEBI" id="CHEBI:456216"/>
        <dbReference type="EC" id="2.7.10.1"/>
    </reaction>
</comment>
<feature type="chain" id="PRO_5036793059" description="receptor protein-tyrosine kinase" evidence="19">
    <location>
        <begin position="18"/>
        <end position="989"/>
    </location>
</feature>
<evidence type="ECO:0000256" key="19">
    <source>
        <dbReference type="SAM" id="SignalP"/>
    </source>
</evidence>
<name>A0A913YX13_EXADI</name>
<keyword evidence="10" id="KW-0829">Tyrosine-protein kinase</keyword>
<keyword evidence="5 16" id="KW-0547">Nucleotide-binding</keyword>
<dbReference type="SMART" id="SM00409">
    <property type="entry name" value="IG"/>
    <property type="match status" value="1"/>
</dbReference>
<feature type="signal peptide" evidence="19">
    <location>
        <begin position="1"/>
        <end position="17"/>
    </location>
</feature>
<dbReference type="InterPro" id="IPR008266">
    <property type="entry name" value="Tyr_kinase_AS"/>
</dbReference>
<dbReference type="InterPro" id="IPR050122">
    <property type="entry name" value="RTK"/>
</dbReference>
<dbReference type="InterPro" id="IPR000719">
    <property type="entry name" value="Prot_kinase_dom"/>
</dbReference>
<dbReference type="InterPro" id="IPR007110">
    <property type="entry name" value="Ig-like_dom"/>
</dbReference>
<feature type="compositionally biased region" description="Basic and acidic residues" evidence="17">
    <location>
        <begin position="486"/>
        <end position="496"/>
    </location>
</feature>
<dbReference type="SUPFAM" id="SSF56112">
    <property type="entry name" value="Protein kinase-like (PK-like)"/>
    <property type="match status" value="2"/>
</dbReference>
<dbReference type="PROSITE" id="PS50835">
    <property type="entry name" value="IG_LIKE"/>
    <property type="match status" value="1"/>
</dbReference>
<dbReference type="InterPro" id="IPR013783">
    <property type="entry name" value="Ig-like_fold"/>
</dbReference>
<dbReference type="InterPro" id="IPR003599">
    <property type="entry name" value="Ig_sub"/>
</dbReference>
<evidence type="ECO:0000256" key="1">
    <source>
        <dbReference type="ARBA" id="ARBA00004167"/>
    </source>
</evidence>
<evidence type="ECO:0000256" key="10">
    <source>
        <dbReference type="ARBA" id="ARBA00023137"/>
    </source>
</evidence>
<keyword evidence="4 18" id="KW-0812">Transmembrane</keyword>
<keyword evidence="6" id="KW-0418">Kinase</keyword>
<dbReference type="InterPro" id="IPR020635">
    <property type="entry name" value="Tyr_kinase_cat_dom"/>
</dbReference>
<dbReference type="Pfam" id="PF13927">
    <property type="entry name" value="Ig_3"/>
    <property type="match status" value="1"/>
</dbReference>
<evidence type="ECO:0000256" key="6">
    <source>
        <dbReference type="ARBA" id="ARBA00022777"/>
    </source>
</evidence>
<evidence type="ECO:0000259" key="21">
    <source>
        <dbReference type="PROSITE" id="PS50835"/>
    </source>
</evidence>
<dbReference type="SMART" id="SM00219">
    <property type="entry name" value="TyrKc"/>
    <property type="match status" value="1"/>
</dbReference>
<dbReference type="AlphaFoldDB" id="A0A913YX13"/>
<evidence type="ECO:0000256" key="9">
    <source>
        <dbReference type="ARBA" id="ARBA00023136"/>
    </source>
</evidence>
<dbReference type="EnsemblMetazoa" id="XM_028663226.1">
    <property type="protein sequence ID" value="XP_028519027.1"/>
    <property type="gene ID" value="LOC110252556"/>
</dbReference>
<feature type="binding site" evidence="16">
    <location>
        <position position="645"/>
    </location>
    <ligand>
        <name>ATP</name>
        <dbReference type="ChEBI" id="CHEBI:30616"/>
    </ligand>
</feature>
<feature type="domain" description="Ig-like" evidence="21">
    <location>
        <begin position="149"/>
        <end position="225"/>
    </location>
</feature>
<evidence type="ECO:0000256" key="2">
    <source>
        <dbReference type="ARBA" id="ARBA00011902"/>
    </source>
</evidence>
<dbReference type="InterPro" id="IPR011009">
    <property type="entry name" value="Kinase-like_dom_sf"/>
</dbReference>
<dbReference type="Gene3D" id="2.60.40.10">
    <property type="entry name" value="Immunoglobulins"/>
    <property type="match status" value="1"/>
</dbReference>
<dbReference type="Proteomes" id="UP000887567">
    <property type="component" value="Unplaced"/>
</dbReference>
<evidence type="ECO:0000256" key="16">
    <source>
        <dbReference type="PROSITE-ProRule" id="PRU10141"/>
    </source>
</evidence>
<keyword evidence="9 18" id="KW-0472">Membrane</keyword>
<dbReference type="PANTHER" id="PTHR24416">
    <property type="entry name" value="TYROSINE-PROTEIN KINASE RECEPTOR"/>
    <property type="match status" value="1"/>
</dbReference>
<keyword evidence="14" id="KW-0393">Immunoglobulin domain</keyword>
<dbReference type="PRINTS" id="PR00109">
    <property type="entry name" value="TYRKINASE"/>
</dbReference>
<keyword evidence="8 18" id="KW-1133">Transmembrane helix</keyword>
<evidence type="ECO:0000256" key="18">
    <source>
        <dbReference type="SAM" id="Phobius"/>
    </source>
</evidence>
<dbReference type="FunFam" id="1.10.510.10:FF:001346">
    <property type="entry name" value="Uncharacterized protein"/>
    <property type="match status" value="1"/>
</dbReference>
<dbReference type="GO" id="GO:0005524">
    <property type="term" value="F:ATP binding"/>
    <property type="evidence" value="ECO:0007669"/>
    <property type="project" value="UniProtKB-UniRule"/>
</dbReference>
<dbReference type="PANTHER" id="PTHR24416:SF621">
    <property type="entry name" value="TYROSINE KINASE RECEPTOR CAD96CA"/>
    <property type="match status" value="1"/>
</dbReference>